<feature type="region of interest" description="Disordered" evidence="1">
    <location>
        <begin position="35"/>
        <end position="99"/>
    </location>
</feature>
<dbReference type="InterPro" id="IPR052851">
    <property type="entry name" value="GCD1_mitochondrial"/>
</dbReference>
<sequence length="324" mass="35535">MHSLRRAALRLHAPTTYAAAAASSSSCCCLRRLSTHRRAPPPPRSVATGDEEWNDAWETAWLPGDSPTSSPAPAAPWESPASASESSAVPAISDEVDPDTKAFVADMDERWAERRAASRRAPSQRASRSAEGGEGGAAAKKKAQADEYRTRKQRVHAALWVKEIEKMEEARLGGGGVGADDIDRLLDSCSDIFDSGNADFGDSKIPSTTVIKTKPDGWETTSRGQDGNIWDISQREEDILLQEFERRIAFSKQQIASFIKTHIFSRRRPIDGWKYMIEEIGPNARKGKGSVQRLPSVTDPATQPYREDTPVIASSSSFRGNRPQ</sequence>
<reference evidence="2" key="1">
    <citation type="submission" date="2020-07" db="EMBL/GenBank/DDBJ databases">
        <title>Genome sequence and genetic diversity analysis of an under-domesticated orphan crop, white fonio (Digitaria exilis).</title>
        <authorList>
            <person name="Bennetzen J.L."/>
            <person name="Chen S."/>
            <person name="Ma X."/>
            <person name="Wang X."/>
            <person name="Yssel A.E.J."/>
            <person name="Chaluvadi S.R."/>
            <person name="Johnson M."/>
            <person name="Gangashetty P."/>
            <person name="Hamidou F."/>
            <person name="Sanogo M.D."/>
            <person name="Zwaenepoel A."/>
            <person name="Wallace J."/>
            <person name="Van De Peer Y."/>
            <person name="Van Deynze A."/>
        </authorList>
    </citation>
    <scope>NUCLEOTIDE SEQUENCE</scope>
    <source>
        <tissue evidence="2">Leaves</tissue>
    </source>
</reference>
<gene>
    <name evidence="2" type="ORF">HU200_023267</name>
</gene>
<organism evidence="2 3">
    <name type="scientific">Digitaria exilis</name>
    <dbReference type="NCBI Taxonomy" id="1010633"/>
    <lineage>
        <taxon>Eukaryota</taxon>
        <taxon>Viridiplantae</taxon>
        <taxon>Streptophyta</taxon>
        <taxon>Embryophyta</taxon>
        <taxon>Tracheophyta</taxon>
        <taxon>Spermatophyta</taxon>
        <taxon>Magnoliopsida</taxon>
        <taxon>Liliopsida</taxon>
        <taxon>Poales</taxon>
        <taxon>Poaceae</taxon>
        <taxon>PACMAD clade</taxon>
        <taxon>Panicoideae</taxon>
        <taxon>Panicodae</taxon>
        <taxon>Paniceae</taxon>
        <taxon>Anthephorinae</taxon>
        <taxon>Digitaria</taxon>
    </lineage>
</organism>
<name>A0A835EWR3_9POAL</name>
<dbReference type="EMBL" id="JACEFO010001687">
    <property type="protein sequence ID" value="KAF8720870.1"/>
    <property type="molecule type" value="Genomic_DNA"/>
</dbReference>
<proteinExistence type="predicted"/>
<protein>
    <recommendedName>
        <fullName evidence="4">Mucin-like protein</fullName>
    </recommendedName>
</protein>
<dbReference type="Proteomes" id="UP000636709">
    <property type="component" value="Unassembled WGS sequence"/>
</dbReference>
<feature type="compositionally biased region" description="Low complexity" evidence="1">
    <location>
        <begin position="119"/>
        <end position="130"/>
    </location>
</feature>
<dbReference type="OrthoDB" id="547043at2759"/>
<feature type="region of interest" description="Disordered" evidence="1">
    <location>
        <begin position="284"/>
        <end position="324"/>
    </location>
</feature>
<evidence type="ECO:0000313" key="2">
    <source>
        <dbReference type="EMBL" id="KAF8720870.1"/>
    </source>
</evidence>
<evidence type="ECO:0008006" key="4">
    <source>
        <dbReference type="Google" id="ProtNLM"/>
    </source>
</evidence>
<dbReference type="PROSITE" id="PS51257">
    <property type="entry name" value="PROKAR_LIPOPROTEIN"/>
    <property type="match status" value="1"/>
</dbReference>
<keyword evidence="3" id="KW-1185">Reference proteome</keyword>
<dbReference type="PANTHER" id="PTHR35476">
    <property type="entry name" value="MUCIN-LIKE PROTEIN"/>
    <property type="match status" value="1"/>
</dbReference>
<dbReference type="AlphaFoldDB" id="A0A835EWR3"/>
<comment type="caution">
    <text evidence="2">The sequence shown here is derived from an EMBL/GenBank/DDBJ whole genome shotgun (WGS) entry which is preliminary data.</text>
</comment>
<evidence type="ECO:0000313" key="3">
    <source>
        <dbReference type="Proteomes" id="UP000636709"/>
    </source>
</evidence>
<evidence type="ECO:0000256" key="1">
    <source>
        <dbReference type="SAM" id="MobiDB-lite"/>
    </source>
</evidence>
<feature type="region of interest" description="Disordered" evidence="1">
    <location>
        <begin position="113"/>
        <end position="148"/>
    </location>
</feature>
<dbReference type="PANTHER" id="PTHR35476:SF2">
    <property type="entry name" value="MUCIN-LIKE PROTEIN"/>
    <property type="match status" value="1"/>
</dbReference>
<feature type="compositionally biased region" description="Low complexity" evidence="1">
    <location>
        <begin position="66"/>
        <end position="93"/>
    </location>
</feature>
<accession>A0A835EWR3</accession>
<feature type="compositionally biased region" description="Polar residues" evidence="1">
    <location>
        <begin position="312"/>
        <end position="324"/>
    </location>
</feature>